<evidence type="ECO:0000259" key="2">
    <source>
        <dbReference type="PROSITE" id="PS51746"/>
    </source>
</evidence>
<keyword evidence="4" id="KW-1185">Reference proteome</keyword>
<evidence type="ECO:0000313" key="3">
    <source>
        <dbReference type="EMBL" id="NPE24578.1"/>
    </source>
</evidence>
<gene>
    <name evidence="3" type="ORF">HPS54_03425</name>
</gene>
<sequence>MDLIQLHSGNGDKLINDNKDYLVHGESRIGGRPENQDTMGARQTALGYVVTVCDGMGGGPGGKTASMIAVKAILDAVDEADKDADAAQVIADAIKHANSKILEVASENPQLRGMGSTATVVLMSEKSAIAAHVGDSRIYQIRGHKKVFRTFDHSVVFNLVRQGVITEEQARLSDQSNIITRALGVGDDVEPEVEELPYEKGDRFVLCSDGIHGAMSEKEFIKVISDRTKSLGAVTDDVATLVDNLGRRNGGHHDNLTIVVAEPKINSKIKPKMSKTAKIVFQVLAGVCAVSILLNVFLVCNSRSGAAEESDRMAVMLKKDSLKSDTIKNLKDSLVKQNVKLEMIERITKHK</sequence>
<dbReference type="InterPro" id="IPR015655">
    <property type="entry name" value="PP2C"/>
</dbReference>
<evidence type="ECO:0000313" key="4">
    <source>
        <dbReference type="Proteomes" id="UP000820977"/>
    </source>
</evidence>
<dbReference type="CDD" id="cd00143">
    <property type="entry name" value="PP2Cc"/>
    <property type="match status" value="1"/>
</dbReference>
<comment type="caution">
    <text evidence="3">The sequence shown here is derived from an EMBL/GenBank/DDBJ whole genome shotgun (WGS) entry which is preliminary data.</text>
</comment>
<dbReference type="PROSITE" id="PS51746">
    <property type="entry name" value="PPM_2"/>
    <property type="match status" value="1"/>
</dbReference>
<keyword evidence="1" id="KW-1133">Transmembrane helix</keyword>
<dbReference type="Gene3D" id="3.60.40.10">
    <property type="entry name" value="PPM-type phosphatase domain"/>
    <property type="match status" value="1"/>
</dbReference>
<accession>A0ABX2B188</accession>
<dbReference type="SUPFAM" id="SSF81606">
    <property type="entry name" value="PP2C-like"/>
    <property type="match status" value="1"/>
</dbReference>
<dbReference type="RefSeq" id="WP_172344074.1">
    <property type="nucleotide sequence ID" value="NZ_CASYYZ010000063.1"/>
</dbReference>
<feature type="transmembrane region" description="Helical" evidence="1">
    <location>
        <begin position="279"/>
        <end position="299"/>
    </location>
</feature>
<protein>
    <submittedName>
        <fullName evidence="3">Serine/threonine-protein phosphatase</fullName>
    </submittedName>
</protein>
<dbReference type="SMART" id="SM00332">
    <property type="entry name" value="PP2Cc"/>
    <property type="match status" value="1"/>
</dbReference>
<dbReference type="InterPro" id="IPR036457">
    <property type="entry name" value="PPM-type-like_dom_sf"/>
</dbReference>
<keyword evidence="1" id="KW-0472">Membrane</keyword>
<feature type="domain" description="PPM-type phosphatase" evidence="2">
    <location>
        <begin position="22"/>
        <end position="263"/>
    </location>
</feature>
<dbReference type="PANTHER" id="PTHR47992">
    <property type="entry name" value="PROTEIN PHOSPHATASE"/>
    <property type="match status" value="1"/>
</dbReference>
<dbReference type="EMBL" id="JABKKJ010000003">
    <property type="protein sequence ID" value="NPE24578.1"/>
    <property type="molecule type" value="Genomic_DNA"/>
</dbReference>
<dbReference type="InterPro" id="IPR001932">
    <property type="entry name" value="PPM-type_phosphatase-like_dom"/>
</dbReference>
<organism evidence="3 4">
    <name type="scientific">Xylanibacter caecicola</name>
    <dbReference type="NCBI Taxonomy" id="2736294"/>
    <lineage>
        <taxon>Bacteria</taxon>
        <taxon>Pseudomonadati</taxon>
        <taxon>Bacteroidota</taxon>
        <taxon>Bacteroidia</taxon>
        <taxon>Bacteroidales</taxon>
        <taxon>Prevotellaceae</taxon>
        <taxon>Xylanibacter</taxon>
    </lineage>
</organism>
<evidence type="ECO:0000256" key="1">
    <source>
        <dbReference type="SAM" id="Phobius"/>
    </source>
</evidence>
<reference evidence="3 4" key="1">
    <citation type="submission" date="2020-05" db="EMBL/GenBank/DDBJ databases">
        <title>Distinct polysaccharide utilization as determinants for interspecies competition between intestinal Prevotella spp.</title>
        <authorList>
            <person name="Galvez E.J.C."/>
            <person name="Iljazovic A."/>
            <person name="Strowig T."/>
        </authorList>
    </citation>
    <scope>NUCLEOTIDE SEQUENCE [LARGE SCALE GENOMIC DNA]</scope>
    <source>
        <strain evidence="3 4">PCHR</strain>
    </source>
</reference>
<dbReference type="Pfam" id="PF13672">
    <property type="entry name" value="PP2C_2"/>
    <property type="match status" value="1"/>
</dbReference>
<proteinExistence type="predicted"/>
<dbReference type="Proteomes" id="UP000820977">
    <property type="component" value="Unassembled WGS sequence"/>
</dbReference>
<name>A0ABX2B188_9BACT</name>
<dbReference type="SMART" id="SM00331">
    <property type="entry name" value="PP2C_SIG"/>
    <property type="match status" value="1"/>
</dbReference>
<keyword evidence="1" id="KW-0812">Transmembrane</keyword>